<keyword evidence="2" id="KW-1185">Reference proteome</keyword>
<sequence length="751" mass="86034">MGSQFYSYQRKSYFGDVVEDIVTSLVIPDTRTITHQEFWNIILHQKIPVTTCLLAVMGLPSTGKTTLINEMLSKFIKLKPEAKWSFEEYMGRTRNDRCLSIYELCVLGGLPHDKYAWSFATNRFGAIYSIICSLLRQDPSIASANFEPTEQGPKFFYDEHVQWLMDQVSKHLKNIENERSKLTLIQDGLSLINVMDVGVNKALYDFLSIVLLSCHKHFRLAFFSLNRDAPNLHKKPDLPHDRYGERKDDVLVMRHRSRLTYLLHFATLGYKDETDVNNTVIVATNICTEESDVSEKDTFENAKKAILEEAKKQHVDKFINEVQLLNLDADSGTMKNLGQTLQDIIKNMKQYKVELPLCWIILRSLISSLTALHQGQSNLMIMHKDFIIKEAWNLEMKPDDVEDFLTTFTDFGSILYMPQFESLRNIVIVDIFEFTQCLNELFYPTKEREYAALLLKYGIISHNDIKSIVHFQVIDDFMEILSSFAMVTEISTGKSVIVEGKSLQPEPRYYYLPSARIGSLYTLPTNKDYALLEVKSVTFPANLQACIGHGIMAKSEDVVLVAMEHSNVSRFRFQSEGCPHIIIDMIYEGQKSKIVIMSSIDDLTYDATVDACSKFLHAFCDCLLRKANTLRNLERAFAVPCCVPSKEPHLLYCDQDFDLCDECMQATPQRNFRSCWRDAVKKCRHLNEEKASGMKNPAIETSEETVNISETDIIDLAQELGISDTSVVIKDKQKAIMNIVSMWNKKRKGSQ</sequence>
<dbReference type="RefSeq" id="XP_019855705.1">
    <property type="nucleotide sequence ID" value="XM_020000146.1"/>
</dbReference>
<dbReference type="KEGG" id="aqu:109584401"/>
<name>A0AAN0JF97_AMPQE</name>
<protein>
    <submittedName>
        <fullName evidence="1">Uncharacterized protein</fullName>
    </submittedName>
</protein>
<accession>A0AAN0JF97</accession>
<dbReference type="AlphaFoldDB" id="A0AAN0JF97"/>
<reference evidence="2" key="1">
    <citation type="journal article" date="2010" name="Nature">
        <title>The Amphimedon queenslandica genome and the evolution of animal complexity.</title>
        <authorList>
            <person name="Srivastava M."/>
            <person name="Simakov O."/>
            <person name="Chapman J."/>
            <person name="Fahey B."/>
            <person name="Gauthier M.E."/>
            <person name="Mitros T."/>
            <person name="Richards G.S."/>
            <person name="Conaco C."/>
            <person name="Dacre M."/>
            <person name="Hellsten U."/>
            <person name="Larroux C."/>
            <person name="Putnam N.H."/>
            <person name="Stanke M."/>
            <person name="Adamska M."/>
            <person name="Darling A."/>
            <person name="Degnan S.M."/>
            <person name="Oakley T.H."/>
            <person name="Plachetzki D.C."/>
            <person name="Zhai Y."/>
            <person name="Adamski M."/>
            <person name="Calcino A."/>
            <person name="Cummins S.F."/>
            <person name="Goodstein D.M."/>
            <person name="Harris C."/>
            <person name="Jackson D.J."/>
            <person name="Leys S.P."/>
            <person name="Shu S."/>
            <person name="Woodcroft B.J."/>
            <person name="Vervoort M."/>
            <person name="Kosik K.S."/>
            <person name="Manning G."/>
            <person name="Degnan B.M."/>
            <person name="Rokhsar D.S."/>
        </authorList>
    </citation>
    <scope>NUCLEOTIDE SEQUENCE [LARGE SCALE GENOMIC DNA]</scope>
</reference>
<evidence type="ECO:0000313" key="2">
    <source>
        <dbReference type="Proteomes" id="UP000007879"/>
    </source>
</evidence>
<reference evidence="1" key="2">
    <citation type="submission" date="2024-06" db="UniProtKB">
        <authorList>
            <consortium name="EnsemblMetazoa"/>
        </authorList>
    </citation>
    <scope>IDENTIFICATION</scope>
</reference>
<organism evidence="1 2">
    <name type="scientific">Amphimedon queenslandica</name>
    <name type="common">Sponge</name>
    <dbReference type="NCBI Taxonomy" id="400682"/>
    <lineage>
        <taxon>Eukaryota</taxon>
        <taxon>Metazoa</taxon>
        <taxon>Porifera</taxon>
        <taxon>Demospongiae</taxon>
        <taxon>Heteroscleromorpha</taxon>
        <taxon>Haplosclerida</taxon>
        <taxon>Niphatidae</taxon>
        <taxon>Amphimedon</taxon>
    </lineage>
</organism>
<evidence type="ECO:0000313" key="1">
    <source>
        <dbReference type="EnsemblMetazoa" id="XP_019855705.1"/>
    </source>
</evidence>
<dbReference type="Proteomes" id="UP000007879">
    <property type="component" value="Unassembled WGS sequence"/>
</dbReference>
<dbReference type="GeneID" id="109584401"/>
<dbReference type="EnsemblMetazoa" id="XM_020000146.1">
    <property type="protein sequence ID" value="XP_019855705.1"/>
    <property type="gene ID" value="LOC109584401"/>
</dbReference>
<proteinExistence type="predicted"/>